<dbReference type="EMBL" id="JAUKVY010000002">
    <property type="protein sequence ID" value="MDO1531286.1"/>
    <property type="molecule type" value="Genomic_DNA"/>
</dbReference>
<dbReference type="Proteomes" id="UP001169027">
    <property type="component" value="Unassembled WGS sequence"/>
</dbReference>
<accession>A0ABT8RXA4</accession>
<dbReference type="RefSeq" id="WP_301803674.1">
    <property type="nucleotide sequence ID" value="NZ_JAUJZH010000002.1"/>
</dbReference>
<reference evidence="1" key="1">
    <citation type="submission" date="2023-06" db="EMBL/GenBank/DDBJ databases">
        <authorList>
            <person name="Jiang Y."/>
            <person name="Liu Q."/>
        </authorList>
    </citation>
    <scope>NUCLEOTIDE SEQUENCE</scope>
    <source>
        <strain evidence="1">CGMCC 1.12090</strain>
    </source>
</reference>
<proteinExistence type="predicted"/>
<protein>
    <submittedName>
        <fullName evidence="1">Sporulation protein</fullName>
    </submittedName>
</protein>
<gene>
    <name evidence="1" type="ORF">Q2T77_03215</name>
</gene>
<evidence type="ECO:0000313" key="1">
    <source>
        <dbReference type="EMBL" id="MDO1531286.1"/>
    </source>
</evidence>
<comment type="caution">
    <text evidence="1">The sequence shown here is derived from an EMBL/GenBank/DDBJ whole genome shotgun (WGS) entry which is preliminary data.</text>
</comment>
<keyword evidence="2" id="KW-1185">Reference proteome</keyword>
<organism evidence="1 2">
    <name type="scientific">Variovorax ginsengisoli</name>
    <dbReference type="NCBI Taxonomy" id="363844"/>
    <lineage>
        <taxon>Bacteria</taxon>
        <taxon>Pseudomonadati</taxon>
        <taxon>Pseudomonadota</taxon>
        <taxon>Betaproteobacteria</taxon>
        <taxon>Burkholderiales</taxon>
        <taxon>Comamonadaceae</taxon>
        <taxon>Variovorax</taxon>
    </lineage>
</organism>
<name>A0ABT8RXA4_9BURK</name>
<evidence type="ECO:0000313" key="2">
    <source>
        <dbReference type="Proteomes" id="UP001169027"/>
    </source>
</evidence>
<sequence>MRLVVVLLLVANLGYFAWTRGALALFGAEPARFSETEPQRLQQQVRPEMLQIRKVEPTKP</sequence>